<feature type="region of interest" description="Disordered" evidence="2">
    <location>
        <begin position="1"/>
        <end position="23"/>
    </location>
</feature>
<sequence>MTPEADHRGRPGPSTGDAGAPQVTVDGVAVTARTGQTVAGLLVSAGRTSWRSTRGGGRPRGLFCGIGVCFDCLVEVNGVPDVRACQRLVADGDDIRTAPRPRPAAPGGPAGDGTRTGEA</sequence>
<reference evidence="3" key="1">
    <citation type="submission" date="2022-06" db="EMBL/GenBank/DDBJ databases">
        <title>Genomic Encyclopedia of Archaeal and Bacterial Type Strains, Phase II (KMG-II): from individual species to whole genera.</title>
        <authorList>
            <person name="Goeker M."/>
        </authorList>
    </citation>
    <scope>NUCLEOTIDE SEQUENCE</scope>
    <source>
        <strain evidence="3">DSM 43935</strain>
    </source>
</reference>
<proteinExistence type="predicted"/>
<protein>
    <submittedName>
        <fullName evidence="3">2Fe-2S iron-sulfur cluster binding domain-containing protein</fullName>
    </submittedName>
</protein>
<gene>
    <name evidence="3" type="ORF">LX83_001348</name>
</gene>
<keyword evidence="1" id="KW-0560">Oxidoreductase</keyword>
<feature type="region of interest" description="Disordered" evidence="2">
    <location>
        <begin position="91"/>
        <end position="119"/>
    </location>
</feature>
<comment type="caution">
    <text evidence="3">The sequence shown here is derived from an EMBL/GenBank/DDBJ whole genome shotgun (WGS) entry which is preliminary data.</text>
</comment>
<dbReference type="GO" id="GO:0051536">
    <property type="term" value="F:iron-sulfur cluster binding"/>
    <property type="evidence" value="ECO:0007669"/>
    <property type="project" value="InterPro"/>
</dbReference>
<evidence type="ECO:0000256" key="2">
    <source>
        <dbReference type="SAM" id="MobiDB-lite"/>
    </source>
</evidence>
<dbReference type="SUPFAM" id="SSF54292">
    <property type="entry name" value="2Fe-2S ferredoxin-like"/>
    <property type="match status" value="1"/>
</dbReference>
<dbReference type="InterPro" id="IPR036010">
    <property type="entry name" value="2Fe-2S_ferredoxin-like_sf"/>
</dbReference>
<dbReference type="GO" id="GO:0016491">
    <property type="term" value="F:oxidoreductase activity"/>
    <property type="evidence" value="ECO:0007669"/>
    <property type="project" value="UniProtKB-KW"/>
</dbReference>
<dbReference type="AlphaFoldDB" id="A0AAE3GB08"/>
<dbReference type="Proteomes" id="UP001206128">
    <property type="component" value="Unassembled WGS sequence"/>
</dbReference>
<dbReference type="Pfam" id="PF13510">
    <property type="entry name" value="Fer2_4"/>
    <property type="match status" value="1"/>
</dbReference>
<evidence type="ECO:0000313" key="3">
    <source>
        <dbReference type="EMBL" id="MCP2164508.1"/>
    </source>
</evidence>
<evidence type="ECO:0000313" key="4">
    <source>
        <dbReference type="Proteomes" id="UP001206128"/>
    </source>
</evidence>
<dbReference type="Gene3D" id="3.10.20.440">
    <property type="entry name" value="2Fe-2S iron-sulphur cluster binding domain, sarcosine oxidase, alpha subunit, N-terminal domain"/>
    <property type="match status" value="1"/>
</dbReference>
<accession>A0AAE3GB08</accession>
<dbReference type="InterPro" id="IPR042204">
    <property type="entry name" value="2Fe-2S-bd_N"/>
</dbReference>
<evidence type="ECO:0000256" key="1">
    <source>
        <dbReference type="ARBA" id="ARBA00023002"/>
    </source>
</evidence>
<keyword evidence="4" id="KW-1185">Reference proteome</keyword>
<organism evidence="3 4">
    <name type="scientific">Goodfellowiella coeruleoviolacea</name>
    <dbReference type="NCBI Taxonomy" id="334858"/>
    <lineage>
        <taxon>Bacteria</taxon>
        <taxon>Bacillati</taxon>
        <taxon>Actinomycetota</taxon>
        <taxon>Actinomycetes</taxon>
        <taxon>Pseudonocardiales</taxon>
        <taxon>Pseudonocardiaceae</taxon>
        <taxon>Goodfellowiella</taxon>
    </lineage>
</organism>
<name>A0AAE3GB08_9PSEU</name>
<dbReference type="EMBL" id="JAMTCK010000003">
    <property type="protein sequence ID" value="MCP2164508.1"/>
    <property type="molecule type" value="Genomic_DNA"/>
</dbReference>